<keyword evidence="3" id="KW-1003">Cell membrane</keyword>
<gene>
    <name evidence="18" type="ORF">SAMN04489760_10920</name>
</gene>
<dbReference type="GO" id="GO:0009252">
    <property type="term" value="P:peptidoglycan biosynthetic process"/>
    <property type="evidence" value="ECO:0007669"/>
    <property type="project" value="UniProtKB-KW"/>
</dbReference>
<comment type="subcellular location">
    <subcellularLocation>
        <location evidence="2">Cell membrane</location>
    </subcellularLocation>
    <subcellularLocation>
        <location evidence="1">Membrane</location>
        <topology evidence="1">Single-pass membrane protein</topology>
    </subcellularLocation>
</comment>
<evidence type="ECO:0000256" key="1">
    <source>
        <dbReference type="ARBA" id="ARBA00004167"/>
    </source>
</evidence>
<feature type="domain" description="Penicillin-binding protein dimerisation" evidence="17">
    <location>
        <begin position="63"/>
        <end position="231"/>
    </location>
</feature>
<dbReference type="NCBIfam" id="TIGR03423">
    <property type="entry name" value="pbp2_mrdA"/>
    <property type="match status" value="1"/>
</dbReference>
<evidence type="ECO:0000256" key="6">
    <source>
        <dbReference type="ARBA" id="ARBA00022670"/>
    </source>
</evidence>
<organism evidence="18 19">
    <name type="scientific">Syntrophus gentianae</name>
    <dbReference type="NCBI Taxonomy" id="43775"/>
    <lineage>
        <taxon>Bacteria</taxon>
        <taxon>Pseudomonadati</taxon>
        <taxon>Thermodesulfobacteriota</taxon>
        <taxon>Syntrophia</taxon>
        <taxon>Syntrophales</taxon>
        <taxon>Syntrophaceae</taxon>
        <taxon>Syntrophus</taxon>
    </lineage>
</organism>
<dbReference type="RefSeq" id="WP_093883143.1">
    <property type="nucleotide sequence ID" value="NZ_FOBS01000009.1"/>
</dbReference>
<feature type="transmembrane region" description="Helical" evidence="15">
    <location>
        <begin position="20"/>
        <end position="40"/>
    </location>
</feature>
<dbReference type="GO" id="GO:0009002">
    <property type="term" value="F:serine-type D-Ala-D-Ala carboxypeptidase activity"/>
    <property type="evidence" value="ECO:0007669"/>
    <property type="project" value="InterPro"/>
</dbReference>
<evidence type="ECO:0000256" key="9">
    <source>
        <dbReference type="ARBA" id="ARBA00022960"/>
    </source>
</evidence>
<evidence type="ECO:0000256" key="13">
    <source>
        <dbReference type="ARBA" id="ARBA00023316"/>
    </source>
</evidence>
<dbReference type="Gene3D" id="3.40.710.10">
    <property type="entry name" value="DD-peptidase/beta-lactamase superfamily"/>
    <property type="match status" value="1"/>
</dbReference>
<dbReference type="STRING" id="43775.SAMN04489760_10920"/>
<evidence type="ECO:0000259" key="17">
    <source>
        <dbReference type="Pfam" id="PF03717"/>
    </source>
</evidence>
<keyword evidence="19" id="KW-1185">Reference proteome</keyword>
<evidence type="ECO:0000256" key="11">
    <source>
        <dbReference type="ARBA" id="ARBA00022989"/>
    </source>
</evidence>
<dbReference type="InterPro" id="IPR017790">
    <property type="entry name" value="Penicillin-binding_protein_2"/>
</dbReference>
<evidence type="ECO:0000256" key="7">
    <source>
        <dbReference type="ARBA" id="ARBA00022692"/>
    </source>
</evidence>
<dbReference type="InterPro" id="IPR036138">
    <property type="entry name" value="PBP_dimer_sf"/>
</dbReference>
<keyword evidence="10" id="KW-0573">Peptidoglycan synthesis</keyword>
<dbReference type="FunFam" id="3.40.710.10:FF:000024">
    <property type="entry name" value="Penicillin-binding protein 2"/>
    <property type="match status" value="1"/>
</dbReference>
<keyword evidence="18" id="KW-0808">Transferase</keyword>
<dbReference type="Gene3D" id="3.90.1310.10">
    <property type="entry name" value="Penicillin-binding protein 2a (Domain 2)"/>
    <property type="match status" value="1"/>
</dbReference>
<evidence type="ECO:0000256" key="12">
    <source>
        <dbReference type="ARBA" id="ARBA00023136"/>
    </source>
</evidence>
<evidence type="ECO:0000313" key="18">
    <source>
        <dbReference type="EMBL" id="SEM28022.1"/>
    </source>
</evidence>
<evidence type="ECO:0000256" key="5">
    <source>
        <dbReference type="ARBA" id="ARBA00022645"/>
    </source>
</evidence>
<dbReference type="GO" id="GO:0071555">
    <property type="term" value="P:cell wall organization"/>
    <property type="evidence" value="ECO:0007669"/>
    <property type="project" value="UniProtKB-KW"/>
</dbReference>
<name>A0A1H7X2C9_9BACT</name>
<evidence type="ECO:0000256" key="14">
    <source>
        <dbReference type="SAM" id="MobiDB-lite"/>
    </source>
</evidence>
<reference evidence="18 19" key="1">
    <citation type="submission" date="2016-10" db="EMBL/GenBank/DDBJ databases">
        <authorList>
            <person name="de Groot N.N."/>
        </authorList>
    </citation>
    <scope>NUCLEOTIDE SEQUENCE [LARGE SCALE GENOMIC DNA]</scope>
    <source>
        <strain evidence="18 19">DSM 8423</strain>
    </source>
</reference>
<dbReference type="InterPro" id="IPR012338">
    <property type="entry name" value="Beta-lactam/transpept-like"/>
</dbReference>
<dbReference type="Pfam" id="PF03717">
    <property type="entry name" value="PBP_dimer"/>
    <property type="match status" value="1"/>
</dbReference>
<dbReference type="PANTHER" id="PTHR30627:SF2">
    <property type="entry name" value="PEPTIDOGLYCAN D,D-TRANSPEPTIDASE MRDA"/>
    <property type="match status" value="1"/>
</dbReference>
<keyword evidence="4" id="KW-0997">Cell inner membrane</keyword>
<dbReference type="OrthoDB" id="9766847at2"/>
<keyword evidence="7 15" id="KW-0812">Transmembrane</keyword>
<protein>
    <submittedName>
        <fullName evidence="18">Peptidoglycan glycosyltransferase</fullName>
    </submittedName>
</protein>
<keyword evidence="11 15" id="KW-1133">Transmembrane helix</keyword>
<dbReference type="AlphaFoldDB" id="A0A1H7X2C9"/>
<evidence type="ECO:0000259" key="16">
    <source>
        <dbReference type="Pfam" id="PF00905"/>
    </source>
</evidence>
<dbReference type="InterPro" id="IPR005311">
    <property type="entry name" value="PBP_dimer"/>
</dbReference>
<feature type="domain" description="Penicillin-binding protein transpeptidase" evidence="16">
    <location>
        <begin position="265"/>
        <end position="602"/>
    </location>
</feature>
<dbReference type="PANTHER" id="PTHR30627">
    <property type="entry name" value="PEPTIDOGLYCAN D,D-TRANSPEPTIDASE"/>
    <property type="match status" value="1"/>
</dbReference>
<proteinExistence type="predicted"/>
<evidence type="ECO:0000256" key="3">
    <source>
        <dbReference type="ARBA" id="ARBA00022475"/>
    </source>
</evidence>
<evidence type="ECO:0000256" key="15">
    <source>
        <dbReference type="SAM" id="Phobius"/>
    </source>
</evidence>
<dbReference type="InterPro" id="IPR001460">
    <property type="entry name" value="PCN-bd_Tpept"/>
</dbReference>
<dbReference type="GO" id="GO:0016740">
    <property type="term" value="F:transferase activity"/>
    <property type="evidence" value="ECO:0007669"/>
    <property type="project" value="UniProtKB-KW"/>
</dbReference>
<keyword evidence="13" id="KW-0961">Cell wall biogenesis/degradation</keyword>
<dbReference type="GO" id="GO:0008360">
    <property type="term" value="P:regulation of cell shape"/>
    <property type="evidence" value="ECO:0007669"/>
    <property type="project" value="UniProtKB-KW"/>
</dbReference>
<keyword evidence="5" id="KW-0121">Carboxypeptidase</keyword>
<keyword evidence="8" id="KW-0378">Hydrolase</keyword>
<keyword evidence="9" id="KW-0133">Cell shape</keyword>
<sequence length="647" mass="71581">MLRLKGRIKGHEIADYRQRFKLIFAIVLIALSFLILRLWYLQVIKGSELRQRSESNSVRLRKINPLRGMILDSYGKVLVDNQTSFDLIYIPNRPEDKKRVISELSNLYASRSWKIPEEFSQIGKAHPFIPSKIDRNISREKLALIETRSLELPGVATEVVPIRKYVAGEMIAHIVGYVSEVSPGELEKSNGKYGPGDMVGKYGIEKYYDAYLRGKNGAEQVEVNALGRAVRGLGKINPVPGYNLVLTIDAYLQEVAWKAMEGKSGAVVAMDPRDGSIYAMVSSPGFDPNLFNGGISTENWNLLSRDPQHPMEQRAISGQYPPGSTYKLVVAAAALEEGLISPDTSILCTGSFDLGNHTYRCWQKHGHGMVNLHRAIVESCDVYFYSIGKKLGVDKIAWYSKKFGFGAVTGIDLPREKAGIIPTSEWKLARFKKPWQMGETISVSIGQGFNSVTPLQLAAAYSALANGGTVYRPHIVKRIEASDGRLIQAMKAEKLGTLPLSRKTIELLKSGLWGVVNEKRGTGGALRRPQLDVCGKTGTAQVIGLPSNEKARRALQANRSYQDHALFTCFAPCRNPEIAVAVIVEHGGHGGSAAAPIARKVLDAYDQRKKYGAKIPLLEEEILKESMGDRDIKEEGRRRPEDESEGD</sequence>
<evidence type="ECO:0000256" key="8">
    <source>
        <dbReference type="ARBA" id="ARBA00022801"/>
    </source>
</evidence>
<feature type="compositionally biased region" description="Basic and acidic residues" evidence="14">
    <location>
        <begin position="625"/>
        <end position="641"/>
    </location>
</feature>
<dbReference type="SUPFAM" id="SSF56519">
    <property type="entry name" value="Penicillin binding protein dimerisation domain"/>
    <property type="match status" value="1"/>
</dbReference>
<dbReference type="Gene3D" id="3.30.1390.30">
    <property type="entry name" value="Penicillin-binding protein 2a, domain 3"/>
    <property type="match status" value="1"/>
</dbReference>
<dbReference type="SUPFAM" id="SSF56601">
    <property type="entry name" value="beta-lactamase/transpeptidase-like"/>
    <property type="match status" value="1"/>
</dbReference>
<dbReference type="GO" id="GO:0008658">
    <property type="term" value="F:penicillin binding"/>
    <property type="evidence" value="ECO:0007669"/>
    <property type="project" value="InterPro"/>
</dbReference>
<dbReference type="Pfam" id="PF00905">
    <property type="entry name" value="Transpeptidase"/>
    <property type="match status" value="1"/>
</dbReference>
<dbReference type="EMBL" id="FOBS01000009">
    <property type="protein sequence ID" value="SEM28022.1"/>
    <property type="molecule type" value="Genomic_DNA"/>
</dbReference>
<dbReference type="InterPro" id="IPR050515">
    <property type="entry name" value="Beta-lactam/transpept"/>
</dbReference>
<evidence type="ECO:0000256" key="10">
    <source>
        <dbReference type="ARBA" id="ARBA00022984"/>
    </source>
</evidence>
<evidence type="ECO:0000256" key="4">
    <source>
        <dbReference type="ARBA" id="ARBA00022519"/>
    </source>
</evidence>
<evidence type="ECO:0000256" key="2">
    <source>
        <dbReference type="ARBA" id="ARBA00004236"/>
    </source>
</evidence>
<keyword evidence="12 15" id="KW-0472">Membrane</keyword>
<keyword evidence="6" id="KW-0645">Protease</keyword>
<dbReference type="Proteomes" id="UP000198744">
    <property type="component" value="Unassembled WGS sequence"/>
</dbReference>
<dbReference type="GO" id="GO:0006508">
    <property type="term" value="P:proteolysis"/>
    <property type="evidence" value="ECO:0007669"/>
    <property type="project" value="UniProtKB-KW"/>
</dbReference>
<accession>A0A1H7X2C9</accession>
<dbReference type="GO" id="GO:0071972">
    <property type="term" value="F:peptidoglycan L,D-transpeptidase activity"/>
    <property type="evidence" value="ECO:0007669"/>
    <property type="project" value="TreeGrafter"/>
</dbReference>
<evidence type="ECO:0000313" key="19">
    <source>
        <dbReference type="Proteomes" id="UP000198744"/>
    </source>
</evidence>
<feature type="region of interest" description="Disordered" evidence="14">
    <location>
        <begin position="625"/>
        <end position="647"/>
    </location>
</feature>
<dbReference type="GO" id="GO:0005886">
    <property type="term" value="C:plasma membrane"/>
    <property type="evidence" value="ECO:0007669"/>
    <property type="project" value="UniProtKB-SubCell"/>
</dbReference>